<dbReference type="PANTHER" id="PTHR31095:SF3">
    <property type="entry name" value="RIKEN CDNA 9930021J03 GENE"/>
    <property type="match status" value="1"/>
</dbReference>
<dbReference type="OrthoDB" id="1870062at2759"/>
<dbReference type="InterPro" id="IPR018359">
    <property type="entry name" value="Bromodomain_CS"/>
</dbReference>
<dbReference type="Proteomes" id="UP000507470">
    <property type="component" value="Unassembled WGS sequence"/>
</dbReference>
<dbReference type="EMBL" id="CACVKT020004780">
    <property type="protein sequence ID" value="CAC5391539.1"/>
    <property type="molecule type" value="Genomic_DNA"/>
</dbReference>
<proteinExistence type="predicted"/>
<feature type="compositionally biased region" description="Basic and acidic residues" evidence="3">
    <location>
        <begin position="1055"/>
        <end position="1072"/>
    </location>
</feature>
<evidence type="ECO:0000256" key="1">
    <source>
        <dbReference type="ARBA" id="ARBA00023117"/>
    </source>
</evidence>
<dbReference type="SUPFAM" id="SSF47370">
    <property type="entry name" value="Bromodomain"/>
    <property type="match status" value="1"/>
</dbReference>
<feature type="region of interest" description="Disordered" evidence="3">
    <location>
        <begin position="461"/>
        <end position="589"/>
    </location>
</feature>
<feature type="compositionally biased region" description="Acidic residues" evidence="3">
    <location>
        <begin position="547"/>
        <end position="563"/>
    </location>
</feature>
<feature type="compositionally biased region" description="Polar residues" evidence="3">
    <location>
        <begin position="1361"/>
        <end position="1386"/>
    </location>
</feature>
<evidence type="ECO:0000313" key="6">
    <source>
        <dbReference type="Proteomes" id="UP000507470"/>
    </source>
</evidence>
<dbReference type="PROSITE" id="PS00633">
    <property type="entry name" value="BROMODOMAIN_1"/>
    <property type="match status" value="1"/>
</dbReference>
<feature type="compositionally biased region" description="Polar residues" evidence="3">
    <location>
        <begin position="851"/>
        <end position="870"/>
    </location>
</feature>
<feature type="domain" description="Bromo" evidence="4">
    <location>
        <begin position="85"/>
        <end position="157"/>
    </location>
</feature>
<feature type="compositionally biased region" description="Polar residues" evidence="3">
    <location>
        <begin position="1203"/>
        <end position="1222"/>
    </location>
</feature>
<keyword evidence="1 2" id="KW-0103">Bromodomain</keyword>
<dbReference type="Pfam" id="PF00439">
    <property type="entry name" value="Bromodomain"/>
    <property type="match status" value="1"/>
</dbReference>
<feature type="region of interest" description="Disordered" evidence="3">
    <location>
        <begin position="21"/>
        <end position="61"/>
    </location>
</feature>
<feature type="compositionally biased region" description="Basic and acidic residues" evidence="3">
    <location>
        <begin position="695"/>
        <end position="706"/>
    </location>
</feature>
<feature type="compositionally biased region" description="Polar residues" evidence="3">
    <location>
        <begin position="527"/>
        <end position="536"/>
    </location>
</feature>
<feature type="region of interest" description="Disordered" evidence="3">
    <location>
        <begin position="815"/>
        <end position="882"/>
    </location>
</feature>
<protein>
    <submittedName>
        <fullName evidence="5">Uncharacterized protein KIAA2026</fullName>
    </submittedName>
</protein>
<feature type="compositionally biased region" description="Polar residues" evidence="3">
    <location>
        <begin position="707"/>
        <end position="733"/>
    </location>
</feature>
<evidence type="ECO:0000256" key="3">
    <source>
        <dbReference type="SAM" id="MobiDB-lite"/>
    </source>
</evidence>
<dbReference type="PANTHER" id="PTHR31095">
    <property type="entry name" value="RIKEN CDNA 9930021J03 GENE"/>
    <property type="match status" value="1"/>
</dbReference>
<feature type="compositionally biased region" description="Polar residues" evidence="3">
    <location>
        <begin position="1278"/>
        <end position="1297"/>
    </location>
</feature>
<accession>A0A6J8C919</accession>
<dbReference type="CDD" id="cd04369">
    <property type="entry name" value="Bromodomain"/>
    <property type="match status" value="1"/>
</dbReference>
<dbReference type="SMART" id="SM00297">
    <property type="entry name" value="BROMO"/>
    <property type="match status" value="1"/>
</dbReference>
<feature type="region of interest" description="Disordered" evidence="3">
    <location>
        <begin position="689"/>
        <end position="733"/>
    </location>
</feature>
<feature type="compositionally biased region" description="Acidic residues" evidence="3">
    <location>
        <begin position="1073"/>
        <end position="1096"/>
    </location>
</feature>
<feature type="compositionally biased region" description="Basic and acidic residues" evidence="3">
    <location>
        <begin position="871"/>
        <end position="882"/>
    </location>
</feature>
<dbReference type="InterPro" id="IPR040214">
    <property type="entry name" value="BRD10"/>
</dbReference>
<feature type="region of interest" description="Disordered" evidence="3">
    <location>
        <begin position="2288"/>
        <end position="2307"/>
    </location>
</feature>
<dbReference type="InterPro" id="IPR036427">
    <property type="entry name" value="Bromodomain-like_sf"/>
</dbReference>
<sequence length="2944" mass="321981">MSFIDSRENINEAEEMSIANFTFEDPESFGDSLTEPTADAETPDLEAEPDGCDQQSTDDHTYNQAPLSYELQQGLRILKELMSDSNKSVNWHFLEPVDDSHPETADYYGKIKKPIWLGKMKEKFDNREYGSITQFVGDFRQMLENCYRFNGPDHFVSKRAQKLETMMEQKLNLLSRDLREKTSISATSGQLQDDSFPMIPGMRRRSRAVIPHDSTALLNQLRVEELQKGRDARKKQMLDRKAVLESHIQGMMEWEDKLMEGQRENVKAMWELPSIGLLLFLCHYPLNIGEVAQFELERCLFMPRESSTLQRVMTTLLSTPFQRHKLDRTGIMPYRVWNEKLRDRMAPWFKLLKDSQDLYKVADKFGIDPYLFQVVGKKNPLRRRKFHELSLYKKVWILKSLCDNVVENQESLVKTIESQYPDEQKEYKLGEDADGNTYIHFPQFCGVDVRIYRQAYIPEPEFDETEQEMEEDDVEEETTKSARKRKSVHKKERRDRSKSKEKTPIPKKKPKTVKTLTSEIPAPPTSRPSRLRQTPKTVLPATTNEESSSDEDEIESTDNEASEGESTCKSESEEPEGFTDSGVDNNTPFKNILRNRIMDRDNFSETSSLDSNDIWSVKRTRSGRIRYNGAMRMNNDLALVNENSYDLESTFSENSNGGSLDTNKFKKGTKTSRTDFNGLNLAKNFNGLSENDDSDVCHKPVDERGDCSSSNSDMISKTQNSNSENPNSICSSTQNISSEECDIQKRETSCFEGSNQNYTTRRQVEMNEDSSTSNDFSEIDSQDSAFDGNNSEYSSQHKSDIMTLNRIFDQKTGDKMFEDSDTNSSFNVKCDSPSDHRQTSNSPQHLAAKTSADQSTVGNISQESVSSEANISEKEEKARETIPCKEIDEKEVIVREATPCKELSDGADTDTEFDEEKMLTDNKEKFEEKSKLLTLKKNTSCHASIDGLNSDPEHIETANLFDERTVEVKSEPCDVTEVEIKEENSNKFDHKSIVLKVQEDSKELKTVKTEECLNLQIKKEEAENGPEGNHGNQVTKTDNMVSLVKEEVKDEMEDETRVKRENDLKEEKKDQEEVKEEIEEIKEEVTESDDEEDESDLVTGPEIGPLELIAESVEDLRNLVEKFAEPEPYTVGRGKKTRVVKPPARKRCVVQLHNRLCYLLKELEPWEQKLIQATKKARLKMKKEYECYDEKDDDGWESDHSESTNSATEDTSMDVDSTQKPRQPSIPKDFLMSQNDDSRTSEDCGEWDISLRGRIRKRRIIPNNVEDQGLSKKRKIETTPTTTSAHVPNKTDQSSPNMVSLVTSSASHLLLHTSGGQTYYTGLNQQSLSSLRMLSHTKQTAHPIIQQLLRQPGMDSPRPLASTSVEDTSQNKSIASKNIKKATTPQKLPVSTPKVTQPSGKVQYFAANINSLPPAVIQQLIKSNALSIQAGNSQQGMILLTAVNPAEPGGAPGAKATLTLQNPVTAKTTSPSQQTTSLSRTVPTIDGISTNIDKVAAVITESQVETNKLMKNVFTTEHSQQKPIIPEANTQSIVVPGKNVQQNKFSNFAKTIHATPATPQSVVSTVQTVQSTTFTRQKHVAPTVPISVPRTSQPKMIIQQSPTVLPVANQGLRLQNFGGVNVINPGGYVLNTGQNQGVALNLNPTLNIGSQGTLNLNTGQSAMNIGGQGLTLQQIQALALQGINLQGISLQGSNIIVQPNAGLRIQTPVSVHGQQVIVSTIAGTVQNSGTSTNSNLVSVPMQGTVLSHKINSSPTDAGLNLLNPVSCSIGEICPPISPVIGSGQANKDLNSINNPGGVGTDFPNSPMFGLQISPGRTQCKYASNVTVKTLLEARKPSFTETSPENHGTIVVQSTATGIKKLKLPSKAALDSAIQTVVTEVKTSLPTANIKVPSPVTMPSIQPRRNITKTIQSMKVPIPTTPKVETKSNVPINIQVSPPNYVQPMSPAIGQSNITLGTPVQSGQPNLALASPIQSGILNMNQVNNAGQIMLTNFKSNTNIPTGQNVVQGYLTPQGLIIPSANLKNFQNMQKTVSSNVIGNPLTSVEPVSPLLVNSSQIGASSLASLQSNSMILGASSITDKNELKHLQNVQDLRNIAAINSNIIPQIGSQQFVQKPMGLSVAGNQLQSGNFVYLSPSANVQQGSQILLNTNQPLTSFSTTSVKSQISVTGSLNLQTGTIGAAQIQGSASYESNAENCDLRPVISLPLGAQKKDTTKSTIMSLPLASVKADCVTSSVSSLPLASVRAEEASHNSAKSQIPMLNTFGSNATLLSHLNSPILKTNVNHFATSKSDGMRPPSAVSSSVGQNNLSDGKTNIQQSFVKEMTLGQKSVLLSPQTRQVPILLNQQGSSSEIMKQLAAAQVLGTPVQQISKLQNSNVALANGNKLVIQVPGQSNVSTPQYENKRMLQIQGQMQNNTSTGSAGKLVIPVSRPTVSTPAPTNITCTMSGLKTITSLPNKVMIQVPGQPQSGGPMLLISPQKQFILGSQTVQKSTANNVSQTLSLPSPSGQVTNIQKPVAQPKDQVYLRASAPNLGKSVDFPVLKGQNVENIFKFPNTSVNNSNIQQTSVQGIANNVTNSHMVPKGGTGAQVGNRTTITTNSEIPYSNLKPSLQTTVTQSPAKSPTTPQKLFLYNINGQLVTAQGVPVTVDNGILKILPQPKIQMSNFNLPKSPPAASKPHGNVPISPKPGQPIVNTQQAYLNVLSSTNSALSSASLPQYSKSQTLPSLSDSLPTNQLLAGIGMQQPKSVVRNLNSNLTFVTSNCTVSSNMKHSMAVSNSTAGQNLNVSGMLSHDSINTKPSHRFVVMPETGGQTQIVFPQPNVHSSKALVNTVHSASSSIMSLSSANSPIGAVQTASPFVNSQIIKKTFVQSSPVISSQTSEVNNAAQKFVNSVNMNHRSNINSQNVVTTNPATVKNTTKSNSSSTVDAEEAALNLLSLANQRFSS</sequence>
<feature type="region of interest" description="Disordered" evidence="3">
    <location>
        <begin position="1016"/>
        <end position="1105"/>
    </location>
</feature>
<dbReference type="Pfam" id="PF23450">
    <property type="entry name" value="KIAA2026_hel"/>
    <property type="match status" value="1"/>
</dbReference>
<dbReference type="InterPro" id="IPR001487">
    <property type="entry name" value="Bromodomain"/>
</dbReference>
<feature type="compositionally biased region" description="Basic residues" evidence="3">
    <location>
        <begin position="481"/>
        <end position="493"/>
    </location>
</feature>
<feature type="compositionally biased region" description="Polar residues" evidence="3">
    <location>
        <begin position="1030"/>
        <end position="1040"/>
    </location>
</feature>
<dbReference type="InterPro" id="IPR056522">
    <property type="entry name" value="KIAA2026_hel"/>
</dbReference>
<feature type="compositionally biased region" description="Polar residues" evidence="3">
    <location>
        <begin position="2298"/>
        <end position="2307"/>
    </location>
</feature>
<organism evidence="5 6">
    <name type="scientific">Mytilus coruscus</name>
    <name type="common">Sea mussel</name>
    <dbReference type="NCBI Taxonomy" id="42192"/>
    <lineage>
        <taxon>Eukaryota</taxon>
        <taxon>Metazoa</taxon>
        <taxon>Spiralia</taxon>
        <taxon>Lophotrochozoa</taxon>
        <taxon>Mollusca</taxon>
        <taxon>Bivalvia</taxon>
        <taxon>Autobranchia</taxon>
        <taxon>Pteriomorphia</taxon>
        <taxon>Mytilida</taxon>
        <taxon>Mytiloidea</taxon>
        <taxon>Mytilidae</taxon>
        <taxon>Mytilinae</taxon>
        <taxon>Mytilus</taxon>
    </lineage>
</organism>
<evidence type="ECO:0000313" key="5">
    <source>
        <dbReference type="EMBL" id="CAC5391539.1"/>
    </source>
</evidence>
<feature type="compositionally biased region" description="Acidic residues" evidence="3">
    <location>
        <begin position="41"/>
        <end position="51"/>
    </location>
</feature>
<name>A0A6J8C919_MYTCO</name>
<feature type="compositionally biased region" description="Acidic residues" evidence="3">
    <location>
        <begin position="461"/>
        <end position="476"/>
    </location>
</feature>
<dbReference type="PROSITE" id="PS50014">
    <property type="entry name" value="BROMODOMAIN_2"/>
    <property type="match status" value="1"/>
</dbReference>
<keyword evidence="6" id="KW-1185">Reference proteome</keyword>
<evidence type="ECO:0000259" key="4">
    <source>
        <dbReference type="PROSITE" id="PS50014"/>
    </source>
</evidence>
<feature type="compositionally biased region" description="Polar residues" evidence="3">
    <location>
        <begin position="782"/>
        <end position="794"/>
    </location>
</feature>
<feature type="region of interest" description="Disordered" evidence="3">
    <location>
        <begin position="1350"/>
        <end position="1397"/>
    </location>
</feature>
<feature type="region of interest" description="Disordered" evidence="3">
    <location>
        <begin position="761"/>
        <end position="798"/>
    </location>
</feature>
<gene>
    <name evidence="5" type="ORF">MCOR_26548</name>
</gene>
<evidence type="ECO:0000256" key="2">
    <source>
        <dbReference type="PROSITE-ProRule" id="PRU00035"/>
    </source>
</evidence>
<feature type="region of interest" description="Disordered" evidence="3">
    <location>
        <begin position="1190"/>
        <end position="1244"/>
    </location>
</feature>
<dbReference type="Gene3D" id="1.20.920.10">
    <property type="entry name" value="Bromodomain-like"/>
    <property type="match status" value="1"/>
</dbReference>
<feature type="region of interest" description="Disordered" evidence="3">
    <location>
        <begin position="1265"/>
        <end position="1297"/>
    </location>
</feature>
<feature type="compositionally biased region" description="Basic and acidic residues" evidence="3">
    <location>
        <begin position="494"/>
        <end position="504"/>
    </location>
</feature>
<dbReference type="PRINTS" id="PR00503">
    <property type="entry name" value="BROMODOMAIN"/>
</dbReference>
<reference evidence="5 6" key="1">
    <citation type="submission" date="2020-06" db="EMBL/GenBank/DDBJ databases">
        <authorList>
            <person name="Li R."/>
            <person name="Bekaert M."/>
        </authorList>
    </citation>
    <scope>NUCLEOTIDE SEQUENCE [LARGE SCALE GENOMIC DNA]</scope>
    <source>
        <strain evidence="6">wild</strain>
    </source>
</reference>